<dbReference type="RefSeq" id="WP_320686087.1">
    <property type="nucleotide sequence ID" value="NZ_JAXBLV010000106.1"/>
</dbReference>
<reference evidence="2" key="1">
    <citation type="journal article" date="2023" name="Mar. Drugs">
        <title>Gemmata algarum, a Novel Planctomycete Isolated from an Algal Mat, Displays Antimicrobial Activity.</title>
        <authorList>
            <person name="Kumar G."/>
            <person name="Kallscheuer N."/>
            <person name="Kashif M."/>
            <person name="Ahamad S."/>
            <person name="Jagadeeshwari U."/>
            <person name="Pannikurungottu S."/>
            <person name="Haufschild T."/>
            <person name="Kabuu M."/>
            <person name="Sasikala C."/>
            <person name="Jogler C."/>
            <person name="Ramana C."/>
        </authorList>
    </citation>
    <scope>NUCLEOTIDE SEQUENCE [LARGE SCALE GENOMIC DNA]</scope>
    <source>
        <strain evidence="2">JC673</strain>
    </source>
</reference>
<protein>
    <submittedName>
        <fullName evidence="1">Uncharacterized protein</fullName>
    </submittedName>
</protein>
<accession>A0ABU5EVG9</accession>
<proteinExistence type="predicted"/>
<evidence type="ECO:0000313" key="2">
    <source>
        <dbReference type="Proteomes" id="UP001272242"/>
    </source>
</evidence>
<evidence type="ECO:0000313" key="1">
    <source>
        <dbReference type="EMBL" id="MDY3559296.1"/>
    </source>
</evidence>
<organism evidence="1 2">
    <name type="scientific">Gemmata algarum</name>
    <dbReference type="NCBI Taxonomy" id="2975278"/>
    <lineage>
        <taxon>Bacteria</taxon>
        <taxon>Pseudomonadati</taxon>
        <taxon>Planctomycetota</taxon>
        <taxon>Planctomycetia</taxon>
        <taxon>Gemmatales</taxon>
        <taxon>Gemmataceae</taxon>
        <taxon>Gemmata</taxon>
    </lineage>
</organism>
<dbReference type="EMBL" id="JAXBLV010000106">
    <property type="protein sequence ID" value="MDY3559296.1"/>
    <property type="molecule type" value="Genomic_DNA"/>
</dbReference>
<sequence>MDDRRKNAYRYLLYWAMLNFRTLQGAGPRGWRSWSPIHWRREARWVRFAGTVADALHNLAVYSSVNFRGFDEEWFWRDVETVRSRFPEFASAVGYYRELFERRISLIPDGSKDAEPGAAPDTAG</sequence>
<dbReference type="Proteomes" id="UP001272242">
    <property type="component" value="Unassembled WGS sequence"/>
</dbReference>
<keyword evidence="2" id="KW-1185">Reference proteome</keyword>
<comment type="caution">
    <text evidence="1">The sequence shown here is derived from an EMBL/GenBank/DDBJ whole genome shotgun (WGS) entry which is preliminary data.</text>
</comment>
<gene>
    <name evidence="1" type="ORF">R5W23_000270</name>
</gene>
<name>A0ABU5EVG9_9BACT</name>